<evidence type="ECO:0000259" key="1">
    <source>
        <dbReference type="PROSITE" id="PS50940"/>
    </source>
</evidence>
<dbReference type="GO" id="GO:0005576">
    <property type="term" value="C:extracellular region"/>
    <property type="evidence" value="ECO:0007669"/>
    <property type="project" value="InterPro"/>
</dbReference>
<organism evidence="2 3">
    <name type="scientific">Halocaridina rubra</name>
    <name type="common">Hawaiian red shrimp</name>
    <dbReference type="NCBI Taxonomy" id="373956"/>
    <lineage>
        <taxon>Eukaryota</taxon>
        <taxon>Metazoa</taxon>
        <taxon>Ecdysozoa</taxon>
        <taxon>Arthropoda</taxon>
        <taxon>Crustacea</taxon>
        <taxon>Multicrustacea</taxon>
        <taxon>Malacostraca</taxon>
        <taxon>Eumalacostraca</taxon>
        <taxon>Eucarida</taxon>
        <taxon>Decapoda</taxon>
        <taxon>Pleocyemata</taxon>
        <taxon>Caridea</taxon>
        <taxon>Atyoidea</taxon>
        <taxon>Atyidae</taxon>
        <taxon>Halocaridina</taxon>
    </lineage>
</organism>
<protein>
    <recommendedName>
        <fullName evidence="1">Chitin-binding type-2 domain-containing protein</fullName>
    </recommendedName>
</protein>
<dbReference type="GO" id="GO:0008061">
    <property type="term" value="F:chitin binding"/>
    <property type="evidence" value="ECO:0007669"/>
    <property type="project" value="InterPro"/>
</dbReference>
<reference evidence="2 3" key="1">
    <citation type="submission" date="2023-11" db="EMBL/GenBank/DDBJ databases">
        <title>Halocaridina rubra genome assembly.</title>
        <authorList>
            <person name="Smith C."/>
        </authorList>
    </citation>
    <scope>NUCLEOTIDE SEQUENCE [LARGE SCALE GENOMIC DNA]</scope>
    <source>
        <strain evidence="2">EP-1</strain>
        <tissue evidence="2">Whole</tissue>
    </source>
</reference>
<comment type="caution">
    <text evidence="2">The sequence shown here is derived from an EMBL/GenBank/DDBJ whole genome shotgun (WGS) entry which is preliminary data.</text>
</comment>
<dbReference type="EMBL" id="JAXCGZ010017655">
    <property type="protein sequence ID" value="KAK7067835.1"/>
    <property type="molecule type" value="Genomic_DNA"/>
</dbReference>
<dbReference type="Pfam" id="PF01607">
    <property type="entry name" value="CBM_14"/>
    <property type="match status" value="1"/>
</dbReference>
<name>A0AAN8WWZ4_HALRR</name>
<gene>
    <name evidence="2" type="ORF">SK128_025833</name>
</gene>
<sequence length="297" mass="32249">MCSLFQSITATAAYGLCKPSCPGIFRTHDPHFCSRYYGCLTGAPSNNPSFCNAGLLYDKTGQICTTGITCTAECPEGCHLTCQYSGDTIADPYDCRVYYTCSTVGPGAAEICPDNIPNFDHIRKMCTSDPTVCCQSTTCDPYCDPGFSGLVPDPADCTKFYECINGNIYEASMSCNQGEVFNAGLAVCSTSGFCRTWCNGDSLCVEEFLCEGVGFFPMCSVCDPRYYSCSEIGAQGVLYYCPSDYVFDINPDNPYCVPPNECLDNFNETSQDLTGVPSKISTKAKLTLDNPLQPMFL</sequence>
<feature type="domain" description="Chitin-binding type-2" evidence="1">
    <location>
        <begin position="18"/>
        <end position="72"/>
    </location>
</feature>
<dbReference type="SMART" id="SM00494">
    <property type="entry name" value="ChtBD2"/>
    <property type="match status" value="4"/>
</dbReference>
<dbReference type="PROSITE" id="PS50940">
    <property type="entry name" value="CHIT_BIND_II"/>
    <property type="match status" value="2"/>
</dbReference>
<dbReference type="Proteomes" id="UP001381693">
    <property type="component" value="Unassembled WGS sequence"/>
</dbReference>
<dbReference type="InterPro" id="IPR002557">
    <property type="entry name" value="Chitin-bd_dom"/>
</dbReference>
<feature type="domain" description="Chitin-binding type-2" evidence="1">
    <location>
        <begin position="140"/>
        <end position="196"/>
    </location>
</feature>
<evidence type="ECO:0000313" key="3">
    <source>
        <dbReference type="Proteomes" id="UP001381693"/>
    </source>
</evidence>
<dbReference type="SUPFAM" id="SSF57625">
    <property type="entry name" value="Invertebrate chitin-binding proteins"/>
    <property type="match status" value="1"/>
</dbReference>
<dbReference type="AlphaFoldDB" id="A0AAN8WWZ4"/>
<proteinExistence type="predicted"/>
<dbReference type="Gene3D" id="2.170.140.10">
    <property type="entry name" value="Chitin binding domain"/>
    <property type="match status" value="1"/>
</dbReference>
<dbReference type="InterPro" id="IPR036508">
    <property type="entry name" value="Chitin-bd_dom_sf"/>
</dbReference>
<keyword evidence="3" id="KW-1185">Reference proteome</keyword>
<accession>A0AAN8WWZ4</accession>
<evidence type="ECO:0000313" key="2">
    <source>
        <dbReference type="EMBL" id="KAK7067835.1"/>
    </source>
</evidence>